<dbReference type="GO" id="GO:0008690">
    <property type="term" value="F:3-deoxy-manno-octulosonate cytidylyltransferase activity"/>
    <property type="evidence" value="ECO:0007669"/>
    <property type="project" value="UniProtKB-UniRule"/>
</dbReference>
<dbReference type="CDD" id="cd02517">
    <property type="entry name" value="CMP-KDO-Synthetase"/>
    <property type="match status" value="1"/>
</dbReference>
<evidence type="ECO:0000313" key="7">
    <source>
        <dbReference type="Proteomes" id="UP000189670"/>
    </source>
</evidence>
<dbReference type="HAMAP" id="MF_00057">
    <property type="entry name" value="KdsB"/>
    <property type="match status" value="1"/>
</dbReference>
<keyword evidence="3 5" id="KW-0548">Nucleotidyltransferase</keyword>
<comment type="catalytic activity">
    <reaction evidence="5">
        <text>3-deoxy-alpha-D-manno-oct-2-ulosonate + CTP = CMP-3-deoxy-beta-D-manno-octulosonate + diphosphate</text>
        <dbReference type="Rhea" id="RHEA:23448"/>
        <dbReference type="ChEBI" id="CHEBI:33019"/>
        <dbReference type="ChEBI" id="CHEBI:37563"/>
        <dbReference type="ChEBI" id="CHEBI:85986"/>
        <dbReference type="ChEBI" id="CHEBI:85987"/>
        <dbReference type="EC" id="2.7.7.38"/>
    </reaction>
</comment>
<dbReference type="NCBIfam" id="NF003952">
    <property type="entry name" value="PRK05450.1-5"/>
    <property type="match status" value="1"/>
</dbReference>
<dbReference type="NCBIfam" id="TIGR00466">
    <property type="entry name" value="kdsB"/>
    <property type="match status" value="1"/>
</dbReference>
<sequence>MKIATIIPARYQSSRFEGKPLAPIHDKPMIQHVYERAARSRAVDITVVATDDKRIQEAVEQFDGKVIMTNTVHQSGTDRLAEAAQILTLDPDDIVINVQGDQPLIDPRSIDQVLKPFETDHEPQMSTLGFRIVDPREKINPKDVKVVFDRQGNALYFSRAPIPFGRDKPAEDMFKHLGVYAYRRKFLDTFNQFPQGRLENIEKLEQLRALENGASIRVVITPFDSPEVDIPDDIKRIESLMDQMKV</sequence>
<dbReference type="GO" id="GO:0033468">
    <property type="term" value="P:CMP-keto-3-deoxy-D-manno-octulosonic acid biosynthetic process"/>
    <property type="evidence" value="ECO:0007669"/>
    <property type="project" value="UniProtKB-UniRule"/>
</dbReference>
<dbReference type="InterPro" id="IPR004528">
    <property type="entry name" value="KdsB"/>
</dbReference>
<dbReference type="GO" id="GO:0009103">
    <property type="term" value="P:lipopolysaccharide biosynthetic process"/>
    <property type="evidence" value="ECO:0007669"/>
    <property type="project" value="UniProtKB-UniRule"/>
</dbReference>
<dbReference type="FunFam" id="3.90.550.10:FF:000011">
    <property type="entry name" value="3-deoxy-manno-octulosonate cytidylyltransferase"/>
    <property type="match status" value="1"/>
</dbReference>
<gene>
    <name evidence="5" type="primary">kdsB</name>
    <name evidence="6" type="ORF">OMM_04191</name>
</gene>
<comment type="function">
    <text evidence="5">Activates KDO (a required 8-carbon sugar) for incorporation into bacterial lipopolysaccharide in Gram-negative bacteria.</text>
</comment>
<comment type="subcellular location">
    <subcellularLocation>
        <location evidence="5">Cytoplasm</location>
    </subcellularLocation>
    <subcellularLocation>
        <location evidence="1">Membrane</location>
    </subcellularLocation>
</comment>
<dbReference type="GO" id="GO:0005829">
    <property type="term" value="C:cytosol"/>
    <property type="evidence" value="ECO:0007669"/>
    <property type="project" value="TreeGrafter"/>
</dbReference>
<dbReference type="EC" id="2.7.7.38" evidence="5"/>
<comment type="similarity">
    <text evidence="5">Belongs to the KdsB family.</text>
</comment>
<proteinExistence type="inferred from homology"/>
<name>A0A1V1P2F9_9BACT</name>
<evidence type="ECO:0000256" key="3">
    <source>
        <dbReference type="ARBA" id="ARBA00022695"/>
    </source>
</evidence>
<dbReference type="NCBIfam" id="NF003950">
    <property type="entry name" value="PRK05450.1-3"/>
    <property type="match status" value="1"/>
</dbReference>
<dbReference type="SUPFAM" id="SSF53448">
    <property type="entry name" value="Nucleotide-diphospho-sugar transferases"/>
    <property type="match status" value="1"/>
</dbReference>
<evidence type="ECO:0000256" key="1">
    <source>
        <dbReference type="ARBA" id="ARBA00004370"/>
    </source>
</evidence>
<keyword evidence="5" id="KW-0963">Cytoplasm</keyword>
<evidence type="ECO:0000256" key="4">
    <source>
        <dbReference type="ARBA" id="ARBA00022985"/>
    </source>
</evidence>
<keyword evidence="4 5" id="KW-0448">Lipopolysaccharide biosynthesis</keyword>
<dbReference type="AlphaFoldDB" id="A0A1V1P2F9"/>
<dbReference type="Gene3D" id="3.90.550.10">
    <property type="entry name" value="Spore Coat Polysaccharide Biosynthesis Protein SpsA, Chain A"/>
    <property type="match status" value="1"/>
</dbReference>
<organism evidence="6 7">
    <name type="scientific">Candidatus Magnetoglobus multicellularis str. Araruama</name>
    <dbReference type="NCBI Taxonomy" id="890399"/>
    <lineage>
        <taxon>Bacteria</taxon>
        <taxon>Pseudomonadati</taxon>
        <taxon>Thermodesulfobacteriota</taxon>
        <taxon>Desulfobacteria</taxon>
        <taxon>Desulfobacterales</taxon>
        <taxon>Desulfobacteraceae</taxon>
        <taxon>Candidatus Magnetoglobus</taxon>
    </lineage>
</organism>
<evidence type="ECO:0000256" key="5">
    <source>
        <dbReference type="HAMAP-Rule" id="MF_00057"/>
    </source>
</evidence>
<evidence type="ECO:0000256" key="2">
    <source>
        <dbReference type="ARBA" id="ARBA00022679"/>
    </source>
</evidence>
<reference evidence="7" key="1">
    <citation type="submission" date="2012-11" db="EMBL/GenBank/DDBJ databases">
        <authorList>
            <person name="Lucero-Rivera Y.E."/>
            <person name="Tovar-Ramirez D."/>
        </authorList>
    </citation>
    <scope>NUCLEOTIDE SEQUENCE [LARGE SCALE GENOMIC DNA]</scope>
    <source>
        <strain evidence="7">Araruama</strain>
    </source>
</reference>
<protein>
    <recommendedName>
        <fullName evidence="5">3-deoxy-manno-octulosonate cytidylyltransferase</fullName>
        <ecNumber evidence="5">2.7.7.38</ecNumber>
    </recommendedName>
    <alternativeName>
        <fullName evidence="5">CMP-2-keto-3-deoxyoctulosonic acid synthase</fullName>
        <shortName evidence="5">CKS</shortName>
        <shortName evidence="5">CMP-KDO synthase</shortName>
    </alternativeName>
</protein>
<dbReference type="GO" id="GO:0016020">
    <property type="term" value="C:membrane"/>
    <property type="evidence" value="ECO:0007669"/>
    <property type="project" value="UniProtKB-SubCell"/>
</dbReference>
<dbReference type="PANTHER" id="PTHR42866:SF2">
    <property type="entry name" value="3-DEOXY-MANNO-OCTULOSONATE CYTIDYLYLTRANSFERASE, MITOCHONDRIAL"/>
    <property type="match status" value="1"/>
</dbReference>
<dbReference type="InterPro" id="IPR029044">
    <property type="entry name" value="Nucleotide-diphossugar_trans"/>
</dbReference>
<evidence type="ECO:0000313" key="6">
    <source>
        <dbReference type="EMBL" id="ETR69047.1"/>
    </source>
</evidence>
<dbReference type="UniPathway" id="UPA00358">
    <property type="reaction ID" value="UER00476"/>
</dbReference>
<keyword evidence="2 5" id="KW-0808">Transferase</keyword>
<dbReference type="PANTHER" id="PTHR42866">
    <property type="entry name" value="3-DEOXY-MANNO-OCTULOSONATE CYTIDYLYLTRANSFERASE"/>
    <property type="match status" value="1"/>
</dbReference>
<dbReference type="InterPro" id="IPR003329">
    <property type="entry name" value="Cytidylyl_trans"/>
</dbReference>
<dbReference type="EMBL" id="ATBP01000752">
    <property type="protein sequence ID" value="ETR69047.1"/>
    <property type="molecule type" value="Genomic_DNA"/>
</dbReference>
<dbReference type="Proteomes" id="UP000189670">
    <property type="component" value="Unassembled WGS sequence"/>
</dbReference>
<comment type="pathway">
    <text evidence="5">Nucleotide-sugar biosynthesis; CMP-3-deoxy-D-manno-octulosonate biosynthesis; CMP-3-deoxy-D-manno-octulosonate from 3-deoxy-D-manno-octulosonate and CTP: step 1/1.</text>
</comment>
<accession>A0A1V1P2F9</accession>
<dbReference type="Pfam" id="PF02348">
    <property type="entry name" value="CTP_transf_3"/>
    <property type="match status" value="1"/>
</dbReference>
<comment type="caution">
    <text evidence="6">The sequence shown here is derived from an EMBL/GenBank/DDBJ whole genome shotgun (WGS) entry which is preliminary data.</text>
</comment>
<dbReference type="NCBIfam" id="NF009905">
    <property type="entry name" value="PRK13368.1"/>
    <property type="match status" value="1"/>
</dbReference>